<organism evidence="1 2">
    <name type="scientific">Palleronia caenipelagi</name>
    <dbReference type="NCBI Taxonomy" id="2489174"/>
    <lineage>
        <taxon>Bacteria</taxon>
        <taxon>Pseudomonadati</taxon>
        <taxon>Pseudomonadota</taxon>
        <taxon>Alphaproteobacteria</taxon>
        <taxon>Rhodobacterales</taxon>
        <taxon>Roseobacteraceae</taxon>
        <taxon>Palleronia</taxon>
    </lineage>
</organism>
<dbReference type="AlphaFoldDB" id="A0A547PWA4"/>
<dbReference type="RefSeq" id="WP_221931611.1">
    <property type="nucleotide sequence ID" value="NZ_VFSV01000020.1"/>
</dbReference>
<reference evidence="1 2" key="1">
    <citation type="submission" date="2019-06" db="EMBL/GenBank/DDBJ databases">
        <title>Paenimaribius caenipelagi gen. nov., sp. nov., isolated from a tidal flat.</title>
        <authorList>
            <person name="Yoon J.-H."/>
        </authorList>
    </citation>
    <scope>NUCLEOTIDE SEQUENCE [LARGE SCALE GENOMIC DNA]</scope>
    <source>
        <strain evidence="1 2">JBTF-M29</strain>
    </source>
</reference>
<accession>A0A547PWA4</accession>
<gene>
    <name evidence="1" type="ORF">FEV53_12175</name>
</gene>
<name>A0A547PWA4_9RHOB</name>
<feature type="non-terminal residue" evidence="1">
    <location>
        <position position="136"/>
    </location>
</feature>
<evidence type="ECO:0000313" key="1">
    <source>
        <dbReference type="EMBL" id="TRD18405.1"/>
    </source>
</evidence>
<sequence>MTASPTARRQPLGEIGEGSTFETRFGIADTAGVFALTLAAGPDLPPDVTLTGPPHLVASYGALTLRLAPADLAPLALNRSYLYNLWHRTAAGPQLLYYGAVKIRDALPIPFPDTPYLTLAGEIVTLDGQPVIVTDA</sequence>
<proteinExistence type="predicted"/>
<protein>
    <submittedName>
        <fullName evidence="1">Uncharacterized protein</fullName>
    </submittedName>
</protein>
<evidence type="ECO:0000313" key="2">
    <source>
        <dbReference type="Proteomes" id="UP000318590"/>
    </source>
</evidence>
<dbReference type="Proteomes" id="UP000318590">
    <property type="component" value="Unassembled WGS sequence"/>
</dbReference>
<dbReference type="EMBL" id="VFSV01000020">
    <property type="protein sequence ID" value="TRD18405.1"/>
    <property type="molecule type" value="Genomic_DNA"/>
</dbReference>
<comment type="caution">
    <text evidence="1">The sequence shown here is derived from an EMBL/GenBank/DDBJ whole genome shotgun (WGS) entry which is preliminary data.</text>
</comment>
<keyword evidence="2" id="KW-1185">Reference proteome</keyword>